<evidence type="ECO:0000313" key="15">
    <source>
        <dbReference type="Proteomes" id="UP000321746"/>
    </source>
</evidence>
<comment type="caution">
    <text evidence="14">The sequence shown here is derived from an EMBL/GenBank/DDBJ whole genome shotgun (WGS) entry which is preliminary data.</text>
</comment>
<dbReference type="EMBL" id="BJYG01000003">
    <property type="protein sequence ID" value="GEN62217.1"/>
    <property type="molecule type" value="Genomic_DNA"/>
</dbReference>
<dbReference type="AlphaFoldDB" id="A0A511XGZ4"/>
<dbReference type="GO" id="GO:0015386">
    <property type="term" value="F:potassium:proton antiporter activity"/>
    <property type="evidence" value="ECO:0007669"/>
    <property type="project" value="TreeGrafter"/>
</dbReference>
<evidence type="ECO:0000256" key="9">
    <source>
        <dbReference type="ARBA" id="ARBA00023065"/>
    </source>
</evidence>
<dbReference type="InterPro" id="IPR018422">
    <property type="entry name" value="Cation/H_exchanger_CPA1"/>
</dbReference>
<keyword evidence="5" id="KW-1003">Cell membrane</keyword>
<feature type="transmembrane region" description="Helical" evidence="12">
    <location>
        <begin position="81"/>
        <end position="102"/>
    </location>
</feature>
<dbReference type="InterPro" id="IPR006153">
    <property type="entry name" value="Cation/H_exchanger_TM"/>
</dbReference>
<name>A0A511XGZ4_9PROT</name>
<proteinExistence type="inferred from homology"/>
<evidence type="ECO:0000256" key="5">
    <source>
        <dbReference type="ARBA" id="ARBA00022475"/>
    </source>
</evidence>
<keyword evidence="15" id="KW-1185">Reference proteome</keyword>
<evidence type="ECO:0000259" key="13">
    <source>
        <dbReference type="Pfam" id="PF00999"/>
    </source>
</evidence>
<keyword evidence="4" id="KW-0050">Antiport</keyword>
<evidence type="ECO:0000256" key="2">
    <source>
        <dbReference type="ARBA" id="ARBA00007367"/>
    </source>
</evidence>
<keyword evidence="7 12" id="KW-1133">Transmembrane helix</keyword>
<evidence type="ECO:0000256" key="7">
    <source>
        <dbReference type="ARBA" id="ARBA00022989"/>
    </source>
</evidence>
<evidence type="ECO:0000256" key="12">
    <source>
        <dbReference type="SAM" id="Phobius"/>
    </source>
</evidence>
<keyword evidence="10 12" id="KW-0472">Membrane</keyword>
<evidence type="ECO:0000256" key="4">
    <source>
        <dbReference type="ARBA" id="ARBA00022449"/>
    </source>
</evidence>
<evidence type="ECO:0000256" key="1">
    <source>
        <dbReference type="ARBA" id="ARBA00004651"/>
    </source>
</evidence>
<feature type="transmembrane region" description="Helical" evidence="12">
    <location>
        <begin position="39"/>
        <end position="61"/>
    </location>
</feature>
<feature type="domain" description="Cation/H+ exchanger transmembrane" evidence="13">
    <location>
        <begin position="2"/>
        <end position="239"/>
    </location>
</feature>
<keyword evidence="6 12" id="KW-0812">Transmembrane</keyword>
<evidence type="ECO:0000256" key="11">
    <source>
        <dbReference type="ARBA" id="ARBA00023201"/>
    </source>
</evidence>
<gene>
    <name evidence="14" type="ORF">AOE01nite_04410</name>
</gene>
<feature type="transmembrane region" description="Helical" evidence="12">
    <location>
        <begin position="150"/>
        <end position="175"/>
    </location>
</feature>
<comment type="subcellular location">
    <subcellularLocation>
        <location evidence="1">Cell membrane</location>
        <topology evidence="1">Multi-pass membrane protein</topology>
    </subcellularLocation>
</comment>
<dbReference type="RefSeq" id="WP_306309428.1">
    <property type="nucleotide sequence ID" value="NZ_BJYG01000003.1"/>
</dbReference>
<keyword evidence="8" id="KW-0915">Sodium</keyword>
<dbReference type="Proteomes" id="UP000321746">
    <property type="component" value="Unassembled WGS sequence"/>
</dbReference>
<feature type="transmembrane region" description="Helical" evidence="12">
    <location>
        <begin position="215"/>
        <end position="234"/>
    </location>
</feature>
<evidence type="ECO:0000256" key="3">
    <source>
        <dbReference type="ARBA" id="ARBA00022448"/>
    </source>
</evidence>
<dbReference type="GO" id="GO:0005886">
    <property type="term" value="C:plasma membrane"/>
    <property type="evidence" value="ECO:0007669"/>
    <property type="project" value="UniProtKB-SubCell"/>
</dbReference>
<comment type="similarity">
    <text evidence="2">Belongs to the monovalent cation:proton antiporter 1 (CPA1) transporter (TC 2.A.36) family.</text>
</comment>
<dbReference type="PANTHER" id="PTHR10110:SF195">
    <property type="entry name" value="NA(+)_H(+) ANTIPORTER NHAS2"/>
    <property type="match status" value="1"/>
</dbReference>
<dbReference type="GO" id="GO:0051453">
    <property type="term" value="P:regulation of intracellular pH"/>
    <property type="evidence" value="ECO:0007669"/>
    <property type="project" value="TreeGrafter"/>
</dbReference>
<dbReference type="PANTHER" id="PTHR10110">
    <property type="entry name" value="SODIUM/HYDROGEN EXCHANGER"/>
    <property type="match status" value="1"/>
</dbReference>
<organism evidence="14 15">
    <name type="scientific">Acetobacter oeni</name>
    <dbReference type="NCBI Taxonomy" id="304077"/>
    <lineage>
        <taxon>Bacteria</taxon>
        <taxon>Pseudomonadati</taxon>
        <taxon>Pseudomonadota</taxon>
        <taxon>Alphaproteobacteria</taxon>
        <taxon>Acetobacterales</taxon>
        <taxon>Acetobacteraceae</taxon>
        <taxon>Acetobacter</taxon>
    </lineage>
</organism>
<feature type="transmembrane region" description="Helical" evidence="12">
    <location>
        <begin position="123"/>
        <end position="144"/>
    </location>
</feature>
<feature type="transmembrane region" description="Helical" evidence="12">
    <location>
        <begin position="187"/>
        <end position="209"/>
    </location>
</feature>
<dbReference type="Pfam" id="PF00999">
    <property type="entry name" value="Na_H_Exchanger"/>
    <property type="match status" value="1"/>
</dbReference>
<keyword evidence="9" id="KW-0406">Ion transport</keyword>
<sequence>MRGESLFNDGVGIVVFGATIGLATGDASHITTQEVIERFLLEACGGAALGALTGFVVMLLVREVHDHDVDFLASPALATGTYGLAHALHMSGPIALVVAGMSMATEFGLSSIRSDSRTALRGFWSLTDEALNVLLFLLIGLEILEVSPGAGVAGGMLLVIVLSLVARGLSVILAVLPLELRRARRMVAVLIWGGLRGGISVALALSLPAGPLRDTLLPLCYRVVGFTIIVQGLTMDRVAKRLYA</sequence>
<evidence type="ECO:0000256" key="10">
    <source>
        <dbReference type="ARBA" id="ARBA00023136"/>
    </source>
</evidence>
<protein>
    <recommendedName>
        <fullName evidence="13">Cation/H+ exchanger transmembrane domain-containing protein</fullName>
    </recommendedName>
</protein>
<accession>A0A511XGZ4</accession>
<evidence type="ECO:0000256" key="6">
    <source>
        <dbReference type="ARBA" id="ARBA00022692"/>
    </source>
</evidence>
<evidence type="ECO:0000313" key="14">
    <source>
        <dbReference type="EMBL" id="GEN62217.1"/>
    </source>
</evidence>
<feature type="transmembrane region" description="Helical" evidence="12">
    <location>
        <begin position="6"/>
        <end position="27"/>
    </location>
</feature>
<reference evidence="14 15" key="1">
    <citation type="submission" date="2019-07" db="EMBL/GenBank/DDBJ databases">
        <title>Whole genome shotgun sequence of Acetobacter oeni NBRC 105207.</title>
        <authorList>
            <person name="Hosoyama A."/>
            <person name="Uohara A."/>
            <person name="Ohji S."/>
            <person name="Ichikawa N."/>
        </authorList>
    </citation>
    <scope>NUCLEOTIDE SEQUENCE [LARGE SCALE GENOMIC DNA]</scope>
    <source>
        <strain evidence="14 15">NBRC 105207</strain>
    </source>
</reference>
<keyword evidence="11" id="KW-0739">Sodium transport</keyword>
<evidence type="ECO:0000256" key="8">
    <source>
        <dbReference type="ARBA" id="ARBA00023053"/>
    </source>
</evidence>
<dbReference type="GO" id="GO:0098719">
    <property type="term" value="P:sodium ion import across plasma membrane"/>
    <property type="evidence" value="ECO:0007669"/>
    <property type="project" value="TreeGrafter"/>
</dbReference>
<dbReference type="GO" id="GO:0015385">
    <property type="term" value="F:sodium:proton antiporter activity"/>
    <property type="evidence" value="ECO:0007669"/>
    <property type="project" value="InterPro"/>
</dbReference>
<keyword evidence="3" id="KW-0813">Transport</keyword>